<feature type="transmembrane region" description="Helical" evidence="7">
    <location>
        <begin position="123"/>
        <end position="143"/>
    </location>
</feature>
<feature type="domain" description="ABC transmembrane type-1" evidence="8">
    <location>
        <begin position="88"/>
        <end position="279"/>
    </location>
</feature>
<reference evidence="9 10" key="1">
    <citation type="submission" date="2020-03" db="EMBL/GenBank/DDBJ databases">
        <title>Sequencing the genomes of 1000 actinobacteria strains.</title>
        <authorList>
            <person name="Klenk H.-P."/>
        </authorList>
    </citation>
    <scope>NUCLEOTIDE SEQUENCE [LARGE SCALE GENOMIC DNA]</scope>
    <source>
        <strain evidence="9 10">DSM 45490</strain>
    </source>
</reference>
<dbReference type="Gene3D" id="1.10.3720.10">
    <property type="entry name" value="MetI-like"/>
    <property type="match status" value="1"/>
</dbReference>
<keyword evidence="3" id="KW-1003">Cell membrane</keyword>
<evidence type="ECO:0000256" key="6">
    <source>
        <dbReference type="ARBA" id="ARBA00023136"/>
    </source>
</evidence>
<sequence length="295" mass="32708">MTAAAESLAVGRSVALTQRVPFMVSRLAWYALCGLLAVSMLLPLVWMVSIALKGNGDINQLPPAFLPREFRVSNFVDGPAQIGFYRLLLNTVIVTVLSTIGAVVSSMIVGYGISRIDFPGRRLWFALISGSIFVPGIVGLIPLQHLYINLGLIDTWVPLILPAFFGSPIFVFLARQYYQSIPRYLDESATIDGAGHWMIFTRIMVPLTKPVWITVAIMSFQFAWNDYLSPLVYLQDAKKFTLPLGMAAFLSDQAGSQYNYYMATNLLFVVPPLVLFFLAQRYFMEGLGALGTIAK</sequence>
<comment type="similarity">
    <text evidence="7">Belongs to the binding-protein-dependent transport system permease family.</text>
</comment>
<dbReference type="InterPro" id="IPR035906">
    <property type="entry name" value="MetI-like_sf"/>
</dbReference>
<feature type="transmembrane region" description="Helical" evidence="7">
    <location>
        <begin position="87"/>
        <end position="111"/>
    </location>
</feature>
<dbReference type="InterPro" id="IPR000515">
    <property type="entry name" value="MetI-like"/>
</dbReference>
<dbReference type="GO" id="GO:0005886">
    <property type="term" value="C:plasma membrane"/>
    <property type="evidence" value="ECO:0007669"/>
    <property type="project" value="UniProtKB-SubCell"/>
</dbReference>
<evidence type="ECO:0000256" key="4">
    <source>
        <dbReference type="ARBA" id="ARBA00022692"/>
    </source>
</evidence>
<dbReference type="GO" id="GO:0055085">
    <property type="term" value="P:transmembrane transport"/>
    <property type="evidence" value="ECO:0007669"/>
    <property type="project" value="InterPro"/>
</dbReference>
<keyword evidence="5 7" id="KW-1133">Transmembrane helix</keyword>
<accession>A0A7X5VB36</accession>
<proteinExistence type="inferred from homology"/>
<keyword evidence="6 7" id="KW-0472">Membrane</keyword>
<dbReference type="Pfam" id="PF00528">
    <property type="entry name" value="BPD_transp_1"/>
    <property type="match status" value="1"/>
</dbReference>
<feature type="transmembrane region" description="Helical" evidence="7">
    <location>
        <begin position="155"/>
        <end position="174"/>
    </location>
</feature>
<evidence type="ECO:0000313" key="10">
    <source>
        <dbReference type="Proteomes" id="UP000555407"/>
    </source>
</evidence>
<dbReference type="SUPFAM" id="SSF161098">
    <property type="entry name" value="MetI-like"/>
    <property type="match status" value="1"/>
</dbReference>
<evidence type="ECO:0000313" key="9">
    <source>
        <dbReference type="EMBL" id="NIK57173.1"/>
    </source>
</evidence>
<keyword evidence="4 7" id="KW-0812">Transmembrane</keyword>
<keyword evidence="9" id="KW-0762">Sugar transport</keyword>
<name>A0A7X5VB36_9ACTN</name>
<dbReference type="PANTHER" id="PTHR43744:SF6">
    <property type="entry name" value="ABC TRANSPORTER PERMEASE PROTEIN YESQ-RELATED"/>
    <property type="match status" value="1"/>
</dbReference>
<evidence type="ECO:0000256" key="3">
    <source>
        <dbReference type="ARBA" id="ARBA00022475"/>
    </source>
</evidence>
<dbReference type="PROSITE" id="PS50928">
    <property type="entry name" value="ABC_TM1"/>
    <property type="match status" value="1"/>
</dbReference>
<keyword evidence="10" id="KW-1185">Reference proteome</keyword>
<protein>
    <submittedName>
        <fullName evidence="9">Multiple sugar transport system permease protein</fullName>
    </submittedName>
</protein>
<dbReference type="RefSeq" id="WP_337758673.1">
    <property type="nucleotide sequence ID" value="NZ_JAASRO010000001.1"/>
</dbReference>
<dbReference type="PANTHER" id="PTHR43744">
    <property type="entry name" value="ABC TRANSPORTER PERMEASE PROTEIN MG189-RELATED-RELATED"/>
    <property type="match status" value="1"/>
</dbReference>
<dbReference type="AlphaFoldDB" id="A0A7X5VB36"/>
<comment type="subcellular location">
    <subcellularLocation>
        <location evidence="1 7">Cell membrane</location>
        <topology evidence="1 7">Multi-pass membrane protein</topology>
    </subcellularLocation>
</comment>
<evidence type="ECO:0000256" key="2">
    <source>
        <dbReference type="ARBA" id="ARBA00022448"/>
    </source>
</evidence>
<evidence type="ECO:0000256" key="7">
    <source>
        <dbReference type="RuleBase" id="RU363032"/>
    </source>
</evidence>
<keyword evidence="2 7" id="KW-0813">Transport</keyword>
<organism evidence="9 10">
    <name type="scientific">Kribbella shirazensis</name>
    <dbReference type="NCBI Taxonomy" id="1105143"/>
    <lineage>
        <taxon>Bacteria</taxon>
        <taxon>Bacillati</taxon>
        <taxon>Actinomycetota</taxon>
        <taxon>Actinomycetes</taxon>
        <taxon>Propionibacteriales</taxon>
        <taxon>Kribbellaceae</taxon>
        <taxon>Kribbella</taxon>
    </lineage>
</organism>
<comment type="caution">
    <text evidence="9">The sequence shown here is derived from an EMBL/GenBank/DDBJ whole genome shotgun (WGS) entry which is preliminary data.</text>
</comment>
<dbReference type="Proteomes" id="UP000555407">
    <property type="component" value="Unassembled WGS sequence"/>
</dbReference>
<gene>
    <name evidence="9" type="ORF">BJY22_002890</name>
</gene>
<evidence type="ECO:0000256" key="1">
    <source>
        <dbReference type="ARBA" id="ARBA00004651"/>
    </source>
</evidence>
<feature type="transmembrane region" description="Helical" evidence="7">
    <location>
        <begin position="207"/>
        <end position="224"/>
    </location>
</feature>
<feature type="transmembrane region" description="Helical" evidence="7">
    <location>
        <begin position="27"/>
        <end position="52"/>
    </location>
</feature>
<dbReference type="EMBL" id="JAASRO010000001">
    <property type="protein sequence ID" value="NIK57173.1"/>
    <property type="molecule type" value="Genomic_DNA"/>
</dbReference>
<evidence type="ECO:0000259" key="8">
    <source>
        <dbReference type="PROSITE" id="PS50928"/>
    </source>
</evidence>
<feature type="transmembrane region" description="Helical" evidence="7">
    <location>
        <begin position="260"/>
        <end position="279"/>
    </location>
</feature>
<dbReference type="CDD" id="cd06261">
    <property type="entry name" value="TM_PBP2"/>
    <property type="match status" value="1"/>
</dbReference>
<evidence type="ECO:0000256" key="5">
    <source>
        <dbReference type="ARBA" id="ARBA00022989"/>
    </source>
</evidence>